<dbReference type="SUPFAM" id="SSF55120">
    <property type="entry name" value="Pseudouridine synthase"/>
    <property type="match status" value="1"/>
</dbReference>
<dbReference type="InterPro" id="IPR020103">
    <property type="entry name" value="PsdUridine_synth_cat_dom_sf"/>
</dbReference>
<evidence type="ECO:0000256" key="2">
    <source>
        <dbReference type="SAM" id="MobiDB-lite"/>
    </source>
</evidence>
<dbReference type="GO" id="GO:0003723">
    <property type="term" value="F:RNA binding"/>
    <property type="evidence" value="ECO:0007669"/>
    <property type="project" value="InterPro"/>
</dbReference>
<protein>
    <recommendedName>
        <fullName evidence="3">Pseudouridine synthase RsuA/RluA-like domain-containing protein</fullName>
    </recommendedName>
</protein>
<evidence type="ECO:0000256" key="1">
    <source>
        <dbReference type="ARBA" id="ARBA00010876"/>
    </source>
</evidence>
<dbReference type="InterPro" id="IPR006145">
    <property type="entry name" value="PsdUridine_synth_RsuA/RluA"/>
</dbReference>
<feature type="compositionally biased region" description="Low complexity" evidence="2">
    <location>
        <begin position="260"/>
        <end position="273"/>
    </location>
</feature>
<keyword evidence="5" id="KW-1185">Reference proteome</keyword>
<organism evidence="4 5">
    <name type="scientific">Effrenium voratum</name>
    <dbReference type="NCBI Taxonomy" id="2562239"/>
    <lineage>
        <taxon>Eukaryota</taxon>
        <taxon>Sar</taxon>
        <taxon>Alveolata</taxon>
        <taxon>Dinophyceae</taxon>
        <taxon>Suessiales</taxon>
        <taxon>Symbiodiniaceae</taxon>
        <taxon>Effrenium</taxon>
    </lineage>
</organism>
<gene>
    <name evidence="4" type="ORF">EVOR1521_LOCUS27088</name>
</gene>
<evidence type="ECO:0000259" key="3">
    <source>
        <dbReference type="Pfam" id="PF00849"/>
    </source>
</evidence>
<comment type="caution">
    <text evidence="4">The sequence shown here is derived from an EMBL/GenBank/DDBJ whole genome shotgun (WGS) entry which is preliminary data.</text>
</comment>
<evidence type="ECO:0000313" key="4">
    <source>
        <dbReference type="EMBL" id="CAJ1404692.1"/>
    </source>
</evidence>
<dbReference type="Gene3D" id="3.30.2350.10">
    <property type="entry name" value="Pseudouridine synthase"/>
    <property type="match status" value="1"/>
</dbReference>
<dbReference type="PANTHER" id="PTHR21600">
    <property type="entry name" value="MITOCHONDRIAL RNA PSEUDOURIDINE SYNTHASE"/>
    <property type="match status" value="1"/>
</dbReference>
<sequence length="596" mass="64107">MTEPAVLRQEEGFCLVWKPPGWEVSVSDGEDQEVYSSAPQIQDWLAKAGNCPIASDPDASHGLIHRLDRDTSGLLLWAPTYASYYALRLAFVTGKVQKEYLCLCHGWVPREPRMLDAAIRRVLQKEPGLGPRVSECSENGRRAFTEILEVVHALGPSGEKVSLVQVRIHTGRMHQIRVHMSHSGHPLVGDVTYGGSEPPWCGACSSKDRSMSFDAPTPNPALTRPGRLQHAASGLSVPQAKERGRSWEGSGSGLVPPKRPSASPHAKSASPAPNRDKRTEGKPGLDRSPAPGTRTSTRSGVPAEKPTSVDKAEKSPADKSPADKSEKSPAEKAKARPLGAKGTGKNLAPLSAGKLLQAAVNLRNSRSIRLALARATQAPPALMAKANSLLERLATAEAKALQDLQSAERDDSLEPPPPWRLVCLDFDRTIAKEHMWGTYKEAPLDEIPVNEETFVNLALFRWLVRSVRKLSGEVAIASFGRPDVADKAMQFALGENHGIVITTPLDYPDPAPAPGTEAGRCPAGSSWLGDKNTQLAALARRFSVAATDMLLLDDDLHNVEEAAKAGVSAFHAPLGLNKAALQNVADLLGLTRHAEN</sequence>
<dbReference type="Pfam" id="PF00849">
    <property type="entry name" value="PseudoU_synth_2"/>
    <property type="match status" value="1"/>
</dbReference>
<dbReference type="InterPro" id="IPR023214">
    <property type="entry name" value="HAD_sf"/>
</dbReference>
<dbReference type="Proteomes" id="UP001178507">
    <property type="component" value="Unassembled WGS sequence"/>
</dbReference>
<dbReference type="EMBL" id="CAUJNA010003551">
    <property type="protein sequence ID" value="CAJ1404692.1"/>
    <property type="molecule type" value="Genomic_DNA"/>
</dbReference>
<name>A0AA36NF28_9DINO</name>
<dbReference type="GO" id="GO:0009982">
    <property type="term" value="F:pseudouridine synthase activity"/>
    <property type="evidence" value="ECO:0007669"/>
    <property type="project" value="InterPro"/>
</dbReference>
<comment type="similarity">
    <text evidence="1">Belongs to the pseudouridine synthase RluA family.</text>
</comment>
<dbReference type="AlphaFoldDB" id="A0AA36NF28"/>
<reference evidence="4" key="1">
    <citation type="submission" date="2023-08" db="EMBL/GenBank/DDBJ databases">
        <authorList>
            <person name="Chen Y."/>
            <person name="Shah S."/>
            <person name="Dougan E. K."/>
            <person name="Thang M."/>
            <person name="Chan C."/>
        </authorList>
    </citation>
    <scope>NUCLEOTIDE SEQUENCE</scope>
</reference>
<dbReference type="Gene3D" id="3.40.50.1000">
    <property type="entry name" value="HAD superfamily/HAD-like"/>
    <property type="match status" value="1"/>
</dbReference>
<feature type="domain" description="Pseudouridine synthase RsuA/RluA-like" evidence="3">
    <location>
        <begin position="15"/>
        <end position="182"/>
    </location>
</feature>
<feature type="compositionally biased region" description="Basic and acidic residues" evidence="2">
    <location>
        <begin position="274"/>
        <end position="285"/>
    </location>
</feature>
<proteinExistence type="inferred from homology"/>
<accession>A0AA36NF28</accession>
<dbReference type="PANTHER" id="PTHR21600:SF87">
    <property type="entry name" value="RNA PSEUDOURIDYLATE SYNTHASE DOMAIN-CONTAINING PROTEIN 1"/>
    <property type="match status" value="1"/>
</dbReference>
<dbReference type="CDD" id="cd02869">
    <property type="entry name" value="PseudoU_synth_RluA_like"/>
    <property type="match status" value="1"/>
</dbReference>
<feature type="compositionally biased region" description="Basic and acidic residues" evidence="2">
    <location>
        <begin position="307"/>
        <end position="334"/>
    </location>
</feature>
<evidence type="ECO:0000313" key="5">
    <source>
        <dbReference type="Proteomes" id="UP001178507"/>
    </source>
</evidence>
<dbReference type="GO" id="GO:0000455">
    <property type="term" value="P:enzyme-directed rRNA pseudouridine synthesis"/>
    <property type="evidence" value="ECO:0007669"/>
    <property type="project" value="TreeGrafter"/>
</dbReference>
<dbReference type="InterPro" id="IPR050188">
    <property type="entry name" value="RluA_PseudoU_synthase"/>
</dbReference>
<feature type="region of interest" description="Disordered" evidence="2">
    <location>
        <begin position="208"/>
        <end position="348"/>
    </location>
</feature>